<gene>
    <name evidence="1" type="ORF">FGO68_gene11149</name>
</gene>
<name>A0A8J8N9B7_HALGN</name>
<dbReference type="Proteomes" id="UP000785679">
    <property type="component" value="Unassembled WGS sequence"/>
</dbReference>
<organism evidence="1 2">
    <name type="scientific">Halteria grandinella</name>
    <dbReference type="NCBI Taxonomy" id="5974"/>
    <lineage>
        <taxon>Eukaryota</taxon>
        <taxon>Sar</taxon>
        <taxon>Alveolata</taxon>
        <taxon>Ciliophora</taxon>
        <taxon>Intramacronucleata</taxon>
        <taxon>Spirotrichea</taxon>
        <taxon>Stichotrichia</taxon>
        <taxon>Sporadotrichida</taxon>
        <taxon>Halteriidae</taxon>
        <taxon>Halteria</taxon>
    </lineage>
</organism>
<reference evidence="1" key="1">
    <citation type="submission" date="2019-06" db="EMBL/GenBank/DDBJ databases">
        <authorList>
            <person name="Zheng W."/>
        </authorList>
    </citation>
    <scope>NUCLEOTIDE SEQUENCE</scope>
    <source>
        <strain evidence="1">QDHG01</strain>
    </source>
</reference>
<protein>
    <submittedName>
        <fullName evidence="1">Uncharacterized protein</fullName>
    </submittedName>
</protein>
<sequence>MLMKLEKASVVRPENLQMEGSLASVGPVCGYPFSGSGVKIARMTTDIVCSSKVASLQNLVVPALANPET</sequence>
<evidence type="ECO:0000313" key="1">
    <source>
        <dbReference type="EMBL" id="TNV70748.1"/>
    </source>
</evidence>
<dbReference type="EMBL" id="RRYP01033276">
    <property type="protein sequence ID" value="TNV70748.1"/>
    <property type="molecule type" value="Genomic_DNA"/>
</dbReference>
<proteinExistence type="predicted"/>
<dbReference type="AlphaFoldDB" id="A0A8J8N9B7"/>
<evidence type="ECO:0000313" key="2">
    <source>
        <dbReference type="Proteomes" id="UP000785679"/>
    </source>
</evidence>
<accession>A0A8J8N9B7</accession>
<comment type="caution">
    <text evidence="1">The sequence shown here is derived from an EMBL/GenBank/DDBJ whole genome shotgun (WGS) entry which is preliminary data.</text>
</comment>
<keyword evidence="2" id="KW-1185">Reference proteome</keyword>